<evidence type="ECO:0000313" key="4">
    <source>
        <dbReference type="EMBL" id="CAH0043066.1"/>
    </source>
</evidence>
<protein>
    <submittedName>
        <fullName evidence="4">Uncharacterized protein</fullName>
    </submittedName>
</protein>
<organism evidence="4 5">
    <name type="scientific">Clonostachys solani</name>
    <dbReference type="NCBI Taxonomy" id="160281"/>
    <lineage>
        <taxon>Eukaryota</taxon>
        <taxon>Fungi</taxon>
        <taxon>Dikarya</taxon>
        <taxon>Ascomycota</taxon>
        <taxon>Pezizomycotina</taxon>
        <taxon>Sordariomycetes</taxon>
        <taxon>Hypocreomycetidae</taxon>
        <taxon>Hypocreales</taxon>
        <taxon>Bionectriaceae</taxon>
        <taxon>Clonostachys</taxon>
    </lineage>
</organism>
<feature type="repeat" description="PPR" evidence="2">
    <location>
        <begin position="119"/>
        <end position="153"/>
    </location>
</feature>
<gene>
    <name evidence="4" type="ORF">CSOL1703_00009125</name>
</gene>
<evidence type="ECO:0000256" key="3">
    <source>
        <dbReference type="SAM" id="MobiDB-lite"/>
    </source>
</evidence>
<dbReference type="PANTHER" id="PTHR46128">
    <property type="entry name" value="MITOCHONDRIAL GROUP I INTRON SPLICING FACTOR CCM1"/>
    <property type="match status" value="1"/>
</dbReference>
<reference evidence="5" key="1">
    <citation type="submission" date="2019-06" db="EMBL/GenBank/DDBJ databases">
        <authorList>
            <person name="Broberg M."/>
        </authorList>
    </citation>
    <scope>NUCLEOTIDE SEQUENCE [LARGE SCALE GENOMIC DNA]</scope>
</reference>
<dbReference type="EMBL" id="CABFOC020000003">
    <property type="protein sequence ID" value="CAH0043066.1"/>
    <property type="molecule type" value="Genomic_DNA"/>
</dbReference>
<dbReference type="Gene3D" id="1.25.40.10">
    <property type="entry name" value="Tetratricopeptide repeat domain"/>
    <property type="match status" value="1"/>
</dbReference>
<dbReference type="Pfam" id="PF13041">
    <property type="entry name" value="PPR_2"/>
    <property type="match status" value="1"/>
</dbReference>
<feature type="compositionally biased region" description="Basic and acidic residues" evidence="3">
    <location>
        <begin position="651"/>
        <end position="660"/>
    </location>
</feature>
<evidence type="ECO:0000256" key="1">
    <source>
        <dbReference type="ARBA" id="ARBA00007626"/>
    </source>
</evidence>
<dbReference type="InterPro" id="IPR050872">
    <property type="entry name" value="PPR_P_subfamily"/>
</dbReference>
<keyword evidence="5" id="KW-1185">Reference proteome</keyword>
<dbReference type="PROSITE" id="PS51375">
    <property type="entry name" value="PPR"/>
    <property type="match status" value="1"/>
</dbReference>
<dbReference type="NCBIfam" id="TIGR00756">
    <property type="entry name" value="PPR"/>
    <property type="match status" value="1"/>
</dbReference>
<name>A0A9N9W4C2_9HYPO</name>
<dbReference type="Proteomes" id="UP000775872">
    <property type="component" value="Unassembled WGS sequence"/>
</dbReference>
<comment type="caution">
    <text evidence="4">The sequence shown here is derived from an EMBL/GenBank/DDBJ whole genome shotgun (WGS) entry which is preliminary data.</text>
</comment>
<accession>A0A9N9W4C2</accession>
<dbReference type="AlphaFoldDB" id="A0A9N9W4C2"/>
<feature type="region of interest" description="Disordered" evidence="3">
    <location>
        <begin position="596"/>
        <end position="669"/>
    </location>
</feature>
<reference evidence="4 5" key="2">
    <citation type="submission" date="2021-10" db="EMBL/GenBank/DDBJ databases">
        <authorList>
            <person name="Piombo E."/>
        </authorList>
    </citation>
    <scope>NUCLEOTIDE SEQUENCE [LARGE SCALE GENOMIC DNA]</scope>
</reference>
<proteinExistence type="inferred from homology"/>
<dbReference type="InterPro" id="IPR002885">
    <property type="entry name" value="PPR_rpt"/>
</dbReference>
<dbReference type="Pfam" id="PF13812">
    <property type="entry name" value="PPR_3"/>
    <property type="match status" value="1"/>
</dbReference>
<evidence type="ECO:0000313" key="5">
    <source>
        <dbReference type="Proteomes" id="UP000775872"/>
    </source>
</evidence>
<evidence type="ECO:0000256" key="2">
    <source>
        <dbReference type="PROSITE-ProRule" id="PRU00708"/>
    </source>
</evidence>
<dbReference type="InterPro" id="IPR011990">
    <property type="entry name" value="TPR-like_helical_dom_sf"/>
</dbReference>
<dbReference type="OrthoDB" id="185373at2759"/>
<dbReference type="PANTHER" id="PTHR46128:SF329">
    <property type="entry name" value="MITOCHONDRIAL GROUP I INTRON SPLICING FACTOR DMR1"/>
    <property type="match status" value="1"/>
</dbReference>
<comment type="similarity">
    <text evidence="1">Belongs to the PPR family. P subfamily.</text>
</comment>
<sequence length="669" mass="75667">MLPKKSLWSCAACLRTPILGLEYGQARLLPGGSIVFPRRRFLTTRPIDTPRELKELPTTPSIAQKRAAERLGNIVDQQMRYLRGKDPYKIGQYVEQALRRNAFDEALMLVQKVGRGQQVVVAWNLLIDYQFGKQRMKEAMKLFNDMKKRGQQPNSRTYTVIFRGLAKQTNTKLAVSEAVKQYNSLIKGDRVESNSFHLNAAINVCAKAGDMDALFRIVDTINESSRTPDALTYTTILNALRFSTMDEIKDAEPEKKAESLQKLVSGGKDIWAEVIDKWSDGALKIDEELVCAMGRLLHMSLPRGSTNEVLDLLTQTMRIPNLVKNPNSDAHQDEKMRNIAATGSTKPIHAASHAAYAVPGRKTLSLVLTVLASTRQNTAGIKYWNLLVRHYGIEPDNDIWFRLLGLLKVAKASAHASNTLDLIPEQILNPRHCRIAMEACVRDNINLNVIKNSTVALETMLKKLKIPDVETLRLHLRVALVSHFRFRKMAAAGKLDEAKQLYGVQLTEVLRRLWGPYKKVHHHHFEVIKPKDKEREASVLETQNEIVTFARQMFSAFNKVVNEKMLPNDDLEEVRLIASKLNRDIQDFFSKHGTSLARTSPVADESADENGDDKASGQDKQGADFIWDTIKSTEFKQQQELKQSAPAYGRESSRSQETSRRNFRGRNGR</sequence>